<accession>A0ABQ2H533</accession>
<comment type="caution">
    <text evidence="3">The sequence shown here is derived from an EMBL/GenBank/DDBJ whole genome shotgun (WGS) entry which is preliminary data.</text>
</comment>
<dbReference type="Proteomes" id="UP000616499">
    <property type="component" value="Unassembled WGS sequence"/>
</dbReference>
<keyword evidence="2" id="KW-0963">Cytoplasm</keyword>
<keyword evidence="4" id="KW-1185">Reference proteome</keyword>
<evidence type="ECO:0000256" key="2">
    <source>
        <dbReference type="ARBA" id="ARBA00022490"/>
    </source>
</evidence>
<evidence type="ECO:0000313" key="3">
    <source>
        <dbReference type="EMBL" id="GGM31750.1"/>
    </source>
</evidence>
<dbReference type="EMBL" id="BMNW01000027">
    <property type="protein sequence ID" value="GGM31750.1"/>
    <property type="molecule type" value="Genomic_DNA"/>
</dbReference>
<protein>
    <submittedName>
        <fullName evidence="3">Uncharacterized protein</fullName>
    </submittedName>
</protein>
<dbReference type="InterPro" id="IPR044159">
    <property type="entry name" value="IQM"/>
</dbReference>
<comment type="subcellular location">
    <subcellularLocation>
        <location evidence="1">Cytoplasm</location>
    </subcellularLocation>
</comment>
<gene>
    <name evidence="3" type="ORF">GCM10009425_47940</name>
</gene>
<sequence length="146" mass="15938">MQQIYKGEETGEVFGTSVKYLNERERAAFKITIKNGKVYDAAGKLFDTRNASTAFEHNKGRAIFVMDATGAMYISNEQTPGKFHHSSFFGGGPVAAAGDIRIENGVITAISRKSGHYRPTPAQLNQAVNHLKNQGILGVFVDEDLS</sequence>
<reference evidence="4" key="1">
    <citation type="journal article" date="2019" name="Int. J. Syst. Evol. Microbiol.">
        <title>The Global Catalogue of Microorganisms (GCM) 10K type strain sequencing project: providing services to taxonomists for standard genome sequencing and annotation.</title>
        <authorList>
            <consortium name="The Broad Institute Genomics Platform"/>
            <consortium name="The Broad Institute Genome Sequencing Center for Infectious Disease"/>
            <person name="Wu L."/>
            <person name="Ma J."/>
        </authorList>
    </citation>
    <scope>NUCLEOTIDE SEQUENCE [LARGE SCALE GENOMIC DNA]</scope>
    <source>
        <strain evidence="4">JCM 13501</strain>
    </source>
</reference>
<evidence type="ECO:0000313" key="4">
    <source>
        <dbReference type="Proteomes" id="UP000616499"/>
    </source>
</evidence>
<proteinExistence type="predicted"/>
<evidence type="ECO:0000256" key="1">
    <source>
        <dbReference type="ARBA" id="ARBA00004496"/>
    </source>
</evidence>
<dbReference type="PANTHER" id="PTHR31250">
    <property type="entry name" value="IQ DOMAIN-CONTAINING PROTEIN IQM3"/>
    <property type="match status" value="1"/>
</dbReference>
<organism evidence="3 4">
    <name type="scientific">Pseudomonas asuensis</name>
    <dbReference type="NCBI Taxonomy" id="1825787"/>
    <lineage>
        <taxon>Bacteria</taxon>
        <taxon>Pseudomonadati</taxon>
        <taxon>Pseudomonadota</taxon>
        <taxon>Gammaproteobacteria</taxon>
        <taxon>Pseudomonadales</taxon>
        <taxon>Pseudomonadaceae</taxon>
        <taxon>Pseudomonas</taxon>
    </lineage>
</organism>
<name>A0ABQ2H533_9PSED</name>
<dbReference type="PANTHER" id="PTHR31250:SF27">
    <property type="entry name" value="IQ DOMAIN-CONTAINING PROTEIN IQM5"/>
    <property type="match status" value="1"/>
</dbReference>